<evidence type="ECO:0000313" key="2">
    <source>
        <dbReference type="EMBL" id="GJD78129.1"/>
    </source>
</evidence>
<comment type="caution">
    <text evidence="2">The sequence shown here is derived from an EMBL/GenBank/DDBJ whole genome shotgun (WGS) entry which is preliminary data.</text>
</comment>
<gene>
    <name evidence="2" type="ORF">NBEOAGPD_1342</name>
</gene>
<organism evidence="2 3">
    <name type="scientific">Methylobacterium gregans</name>
    <dbReference type="NCBI Taxonomy" id="374424"/>
    <lineage>
        <taxon>Bacteria</taxon>
        <taxon>Pseudomonadati</taxon>
        <taxon>Pseudomonadota</taxon>
        <taxon>Alphaproteobacteria</taxon>
        <taxon>Hyphomicrobiales</taxon>
        <taxon>Methylobacteriaceae</taxon>
        <taxon>Methylobacterium</taxon>
    </lineage>
</organism>
<evidence type="ECO:0000256" key="1">
    <source>
        <dbReference type="SAM" id="MobiDB-lite"/>
    </source>
</evidence>
<dbReference type="AlphaFoldDB" id="A0AA37HM85"/>
<reference evidence="2" key="2">
    <citation type="submission" date="2021-08" db="EMBL/GenBank/DDBJ databases">
        <authorList>
            <person name="Tani A."/>
            <person name="Ola A."/>
            <person name="Ogura Y."/>
            <person name="Katsura K."/>
            <person name="Hayashi T."/>
        </authorList>
    </citation>
    <scope>NUCLEOTIDE SEQUENCE</scope>
    <source>
        <strain evidence="2">NBRC 103626</strain>
    </source>
</reference>
<protein>
    <submittedName>
        <fullName evidence="2">Uncharacterized protein</fullName>
    </submittedName>
</protein>
<dbReference type="EMBL" id="BPQM01000027">
    <property type="protein sequence ID" value="GJD78129.1"/>
    <property type="molecule type" value="Genomic_DNA"/>
</dbReference>
<evidence type="ECO:0000313" key="3">
    <source>
        <dbReference type="Proteomes" id="UP001055108"/>
    </source>
</evidence>
<feature type="region of interest" description="Disordered" evidence="1">
    <location>
        <begin position="1"/>
        <end position="55"/>
    </location>
</feature>
<reference evidence="2" key="1">
    <citation type="journal article" date="2016" name="Front. Microbiol.">
        <title>Genome Sequence of the Piezophilic, Mesophilic Sulfate-Reducing Bacterium Desulfovibrio indicus J2T.</title>
        <authorList>
            <person name="Cao J."/>
            <person name="Maignien L."/>
            <person name="Shao Z."/>
            <person name="Alain K."/>
            <person name="Jebbar M."/>
        </authorList>
    </citation>
    <scope>NUCLEOTIDE SEQUENCE</scope>
    <source>
        <strain evidence="2">NBRC 103626</strain>
    </source>
</reference>
<dbReference type="RefSeq" id="WP_238301845.1">
    <property type="nucleotide sequence ID" value="NZ_BPQM01000027.1"/>
</dbReference>
<name>A0AA37HM85_9HYPH</name>
<sequence>MSRIEPSQRPGVVRSATAQPRAGATARAVVPVADGAAGHRDGSVSWDPRSPGSARPQIGFVAQLMAGADPTLLPSRMERAQRAASLYAEAARRVA</sequence>
<accession>A0AA37HM85</accession>
<proteinExistence type="predicted"/>
<keyword evidence="3" id="KW-1185">Reference proteome</keyword>
<dbReference type="Proteomes" id="UP001055108">
    <property type="component" value="Unassembled WGS sequence"/>
</dbReference>